<keyword evidence="7 11" id="KW-0560">Oxidoreductase</keyword>
<evidence type="ECO:0000256" key="9">
    <source>
        <dbReference type="ARBA" id="ARBA00023244"/>
    </source>
</evidence>
<dbReference type="PANTHER" id="PTHR42923:SF3">
    <property type="entry name" value="PROTOPORPHYRINOGEN OXIDASE"/>
    <property type="match status" value="1"/>
</dbReference>
<evidence type="ECO:0000313" key="13">
    <source>
        <dbReference type="EMBL" id="CAG4642531.1"/>
    </source>
</evidence>
<dbReference type="GO" id="GO:0006782">
    <property type="term" value="P:protoporphyrinogen IX biosynthetic process"/>
    <property type="evidence" value="ECO:0007669"/>
    <property type="project" value="UniProtKB-UniRule"/>
</dbReference>
<accession>A0A9N6ZF04</accession>
<evidence type="ECO:0000256" key="4">
    <source>
        <dbReference type="ARBA" id="ARBA00012867"/>
    </source>
</evidence>
<comment type="catalytic activity">
    <reaction evidence="10 11">
        <text>protoporphyrinogen IX + 3 O2 = protoporphyrin IX + 3 H2O2</text>
        <dbReference type="Rhea" id="RHEA:25576"/>
        <dbReference type="ChEBI" id="CHEBI:15379"/>
        <dbReference type="ChEBI" id="CHEBI:16240"/>
        <dbReference type="ChEBI" id="CHEBI:57306"/>
        <dbReference type="ChEBI" id="CHEBI:57307"/>
        <dbReference type="EC" id="1.3.3.4"/>
    </reaction>
</comment>
<protein>
    <recommendedName>
        <fullName evidence="4 11">Protoporphyrinogen oxidase</fullName>
        <ecNumber evidence="4 11">1.3.3.4</ecNumber>
    </recommendedName>
</protein>
<evidence type="ECO:0000256" key="3">
    <source>
        <dbReference type="ARBA" id="ARBA00010551"/>
    </source>
</evidence>
<dbReference type="InterPro" id="IPR002937">
    <property type="entry name" value="Amino_oxidase"/>
</dbReference>
<evidence type="ECO:0000256" key="11">
    <source>
        <dbReference type="RuleBase" id="RU367069"/>
    </source>
</evidence>
<evidence type="ECO:0000256" key="10">
    <source>
        <dbReference type="ARBA" id="ARBA00047554"/>
    </source>
</evidence>
<dbReference type="GO" id="GO:0004729">
    <property type="term" value="F:oxygen-dependent protoporphyrinogen oxidase activity"/>
    <property type="evidence" value="ECO:0007669"/>
    <property type="project" value="UniProtKB-UniRule"/>
</dbReference>
<dbReference type="InterPro" id="IPR004572">
    <property type="entry name" value="Protoporphyrinogen_oxidase"/>
</dbReference>
<keyword evidence="8 11" id="KW-0350">Heme biosynthesis</keyword>
<dbReference type="FunFam" id="3.50.50.60:FF:000193">
    <property type="entry name" value="Protoporphyrinogen oxidase"/>
    <property type="match status" value="1"/>
</dbReference>
<dbReference type="EMBL" id="OC985876">
    <property type="protein sequence ID" value="CAG4642531.1"/>
    <property type="molecule type" value="Genomic_DNA"/>
</dbReference>
<evidence type="ECO:0000256" key="6">
    <source>
        <dbReference type="ARBA" id="ARBA00022827"/>
    </source>
</evidence>
<dbReference type="InterPro" id="IPR050464">
    <property type="entry name" value="Zeta_carotene_desat/Oxidored"/>
</dbReference>
<dbReference type="Gene3D" id="3.50.50.60">
    <property type="entry name" value="FAD/NAD(P)-binding domain"/>
    <property type="match status" value="1"/>
</dbReference>
<keyword evidence="6 11" id="KW-0274">FAD</keyword>
<dbReference type="AlphaFoldDB" id="A0A9N6ZF04"/>
<dbReference type="GO" id="GO:0005743">
    <property type="term" value="C:mitochondrial inner membrane"/>
    <property type="evidence" value="ECO:0007669"/>
    <property type="project" value="UniProtKB-SubCell"/>
</dbReference>
<dbReference type="InterPro" id="IPR036188">
    <property type="entry name" value="FAD/NAD-bd_sf"/>
</dbReference>
<evidence type="ECO:0000259" key="12">
    <source>
        <dbReference type="Pfam" id="PF01593"/>
    </source>
</evidence>
<evidence type="ECO:0000256" key="8">
    <source>
        <dbReference type="ARBA" id="ARBA00023133"/>
    </source>
</evidence>
<sequence>MNPLLPIKFTVSQGTVAVLGGGISGLTAAYRLAQIHPAPKRIVLLEASSRLGGWMHSTRNADGVMYEHGPRTLRPSGTAGVVTLNLVDELQIKDQILYVPGDAPAATNRLVYIDGKLVNLPFNRLVSLLLKGRAPLQRPLIAAVFQDLFTRRSKDEDESFHSFVNRRFGSDLANFIIDPMIRGICAGDSKDISVNFIAKTLRDFEQKYGSVSIGIALAIIGGKLNFSGSGGVPMSELAMQAEAEKWAVWSLKGGLQALPEALAVKAAEAGVEITTESPCTGLTFQNDGSIVVQTEREELEVSRLISALPANSLASVVAASHPNLSAMLNSIEQVTVGLVNLEWSGQRITDEAFGFLVPSTQNLPVLGVVYDTCAFPQGDRTVVTCMMGGKWYKSLFGDHTTEEDLLAVARKHIESILGISDAPDRYQAHILKKCIPQYVVGHTSKVAKIREYIQQNRMGIDLIGASFDGVSVNDCITNALSTVNNMAQTK</sequence>
<comment type="pathway">
    <text evidence="2 11">Porphyrin-containing compound metabolism; protoporphyrin-IX biosynthesis; protoporphyrin-IX from protoporphyrinogen-IX: step 1/1.</text>
</comment>
<dbReference type="EC" id="1.3.3.4" evidence="4 11"/>
<reference evidence="13" key="1">
    <citation type="submission" date="2021-04" db="EMBL/GenBank/DDBJ databases">
        <authorList>
            <person name="Cornetti L."/>
        </authorList>
    </citation>
    <scope>NUCLEOTIDE SEQUENCE</scope>
</reference>
<organism evidence="13">
    <name type="scientific">Evadne anonyx</name>
    <dbReference type="NCBI Taxonomy" id="141404"/>
    <lineage>
        <taxon>Eukaryota</taxon>
        <taxon>Metazoa</taxon>
        <taxon>Ecdysozoa</taxon>
        <taxon>Arthropoda</taxon>
        <taxon>Crustacea</taxon>
        <taxon>Branchiopoda</taxon>
        <taxon>Diplostraca</taxon>
        <taxon>Cladocera</taxon>
        <taxon>Onychopoda</taxon>
        <taxon>Podonidae</taxon>
        <taxon>Evadne</taxon>
    </lineage>
</organism>
<comment type="function">
    <text evidence="1 11">Catalyzes the 6-electron oxidation of protoporphyrinogen-IX to form protoporphyrin-IX.</text>
</comment>
<comment type="similarity">
    <text evidence="3 11">Belongs to the protoporphyrinogen/coproporphyrinogen oxidase family. Protoporphyrinogen oxidase subfamily.</text>
</comment>
<gene>
    <name evidence="13" type="primary">EOG090X06SP</name>
</gene>
<evidence type="ECO:0000256" key="2">
    <source>
        <dbReference type="ARBA" id="ARBA00005073"/>
    </source>
</evidence>
<feature type="domain" description="Amine oxidase" evidence="12">
    <location>
        <begin position="23"/>
        <end position="477"/>
    </location>
</feature>
<evidence type="ECO:0000256" key="7">
    <source>
        <dbReference type="ARBA" id="ARBA00023002"/>
    </source>
</evidence>
<dbReference type="NCBIfam" id="TIGR00562">
    <property type="entry name" value="proto_IX_ox"/>
    <property type="match status" value="1"/>
</dbReference>
<dbReference type="Pfam" id="PF01593">
    <property type="entry name" value="Amino_oxidase"/>
    <property type="match status" value="1"/>
</dbReference>
<keyword evidence="9 11" id="KW-0627">Porphyrin biosynthesis</keyword>
<comment type="cofactor">
    <cofactor evidence="11">
        <name>FAD</name>
        <dbReference type="ChEBI" id="CHEBI:57692"/>
    </cofactor>
    <text evidence="11">Binds 1 FAD per subunit.</text>
</comment>
<proteinExistence type="inferred from homology"/>
<dbReference type="SUPFAM" id="SSF51905">
    <property type="entry name" value="FAD/NAD(P)-binding domain"/>
    <property type="match status" value="1"/>
</dbReference>
<evidence type="ECO:0000256" key="5">
    <source>
        <dbReference type="ARBA" id="ARBA00022630"/>
    </source>
</evidence>
<comment type="subcellular location">
    <subcellularLocation>
        <location evidence="11">Mitochondrion inner membrane</location>
    </subcellularLocation>
</comment>
<keyword evidence="5 11" id="KW-0285">Flavoprotein</keyword>
<name>A0A9N6ZF04_9CRUS</name>
<dbReference type="PANTHER" id="PTHR42923">
    <property type="entry name" value="PROTOPORPHYRINOGEN OXIDASE"/>
    <property type="match status" value="1"/>
</dbReference>
<dbReference type="SUPFAM" id="SSF54373">
    <property type="entry name" value="FAD-linked reductases, C-terminal domain"/>
    <property type="match status" value="1"/>
</dbReference>
<evidence type="ECO:0000256" key="1">
    <source>
        <dbReference type="ARBA" id="ARBA00002600"/>
    </source>
</evidence>